<dbReference type="InterPro" id="IPR053011">
    <property type="entry name" value="SDR_family_member_7"/>
</dbReference>
<keyword evidence="1" id="KW-0472">Membrane</keyword>
<dbReference type="Proteomes" id="UP001367676">
    <property type="component" value="Unassembled WGS sequence"/>
</dbReference>
<evidence type="ECO:0000256" key="1">
    <source>
        <dbReference type="SAM" id="Phobius"/>
    </source>
</evidence>
<dbReference type="SUPFAM" id="SSF51735">
    <property type="entry name" value="NAD(P)-binding Rossmann-fold domains"/>
    <property type="match status" value="1"/>
</dbReference>
<reference evidence="2 3" key="1">
    <citation type="submission" date="2024-03" db="EMBL/GenBank/DDBJ databases">
        <title>Adaptation during the transition from Ophiocordyceps entomopathogen to insect associate is accompanied by gene loss and intensified selection.</title>
        <authorList>
            <person name="Ward C.M."/>
            <person name="Onetto C.A."/>
            <person name="Borneman A.R."/>
        </authorList>
    </citation>
    <scope>NUCLEOTIDE SEQUENCE [LARGE SCALE GENOMIC DNA]</scope>
    <source>
        <strain evidence="2">AWRI1</strain>
        <tissue evidence="2">Single Adult Female</tissue>
    </source>
</reference>
<dbReference type="Gene3D" id="3.40.50.720">
    <property type="entry name" value="NAD(P)-binding Rossmann-like Domain"/>
    <property type="match status" value="1"/>
</dbReference>
<gene>
    <name evidence="2" type="ORF">V9T40_001598</name>
</gene>
<feature type="transmembrane region" description="Helical" evidence="1">
    <location>
        <begin position="288"/>
        <end position="306"/>
    </location>
</feature>
<proteinExistence type="predicted"/>
<dbReference type="AlphaFoldDB" id="A0AAN9TIB7"/>
<keyword evidence="1" id="KW-0812">Transmembrane</keyword>
<dbReference type="Pfam" id="PF00106">
    <property type="entry name" value="adh_short"/>
    <property type="match status" value="1"/>
</dbReference>
<dbReference type="InterPro" id="IPR036291">
    <property type="entry name" value="NAD(P)-bd_dom_sf"/>
</dbReference>
<organism evidence="2 3">
    <name type="scientific">Parthenolecanium corni</name>
    <dbReference type="NCBI Taxonomy" id="536013"/>
    <lineage>
        <taxon>Eukaryota</taxon>
        <taxon>Metazoa</taxon>
        <taxon>Ecdysozoa</taxon>
        <taxon>Arthropoda</taxon>
        <taxon>Hexapoda</taxon>
        <taxon>Insecta</taxon>
        <taxon>Pterygota</taxon>
        <taxon>Neoptera</taxon>
        <taxon>Paraneoptera</taxon>
        <taxon>Hemiptera</taxon>
        <taxon>Sternorrhyncha</taxon>
        <taxon>Coccoidea</taxon>
        <taxon>Coccidae</taxon>
        <taxon>Parthenolecanium</taxon>
    </lineage>
</organism>
<name>A0AAN9TIB7_9HEMI</name>
<protein>
    <recommendedName>
        <fullName evidence="4">Dehydrogenase/reductase SDR family member 7</fullName>
    </recommendedName>
</protein>
<dbReference type="PANTHER" id="PTHR44269">
    <property type="entry name" value="DEHYDROGENASE/REDUCTASE SDR FAMILY MEMBER 7-RELATED"/>
    <property type="match status" value="1"/>
</dbReference>
<evidence type="ECO:0000313" key="3">
    <source>
        <dbReference type="Proteomes" id="UP001367676"/>
    </source>
</evidence>
<feature type="transmembrane region" description="Helical" evidence="1">
    <location>
        <begin position="12"/>
        <end position="38"/>
    </location>
</feature>
<sequence length="327" mass="36689">MDIFSVTGIGFLLYLVSYAVILMIADCDAQLFFATIFGRRKLAKFKDKVIWITGASSGIGEHIARLAAHYGAKLILTARNEAELERVKRLCIEEGKVSEDDVLVLPLDITDISKHQSAFDKVIQRFGHLDILVNNAGRSQRATWENIDVQVDRDMFELNVFSNVSLSRLVAKHFLQRNEGHLAVTSSIAGVLTTPFSPTYCGTKFALHGYYGSFFKEKVESNVGVTLLCPGPVVSNLLPACFTDKPGEKFGESHTANDSRMTGERCAYLSLIAIANDLQEVWMAKFPVILLTYFSVYCPNISLWMYKRIGNRAMQRLRDQRETVRNS</sequence>
<dbReference type="PRINTS" id="PR00081">
    <property type="entry name" value="GDHRDH"/>
</dbReference>
<evidence type="ECO:0000313" key="2">
    <source>
        <dbReference type="EMBL" id="KAK7595165.1"/>
    </source>
</evidence>
<accession>A0AAN9TIB7</accession>
<keyword evidence="1" id="KW-1133">Transmembrane helix</keyword>
<dbReference type="InterPro" id="IPR002347">
    <property type="entry name" value="SDR_fam"/>
</dbReference>
<keyword evidence="3" id="KW-1185">Reference proteome</keyword>
<dbReference type="PANTHER" id="PTHR44269:SF1">
    <property type="entry name" value="DEHYDROGENASE_REDUCTASE SDR FAMILY MEMBER 7"/>
    <property type="match status" value="1"/>
</dbReference>
<evidence type="ECO:0008006" key="4">
    <source>
        <dbReference type="Google" id="ProtNLM"/>
    </source>
</evidence>
<dbReference type="EMBL" id="JBBCAQ010000019">
    <property type="protein sequence ID" value="KAK7595165.1"/>
    <property type="molecule type" value="Genomic_DNA"/>
</dbReference>
<comment type="caution">
    <text evidence="2">The sequence shown here is derived from an EMBL/GenBank/DDBJ whole genome shotgun (WGS) entry which is preliminary data.</text>
</comment>